<sequence length="230" mass="24176">MNASSLRVISSMATRTLLADLVALYRATSGEEVAVESIGGVDAAKRVEAGEPVDVVVLAADVIERLGQAGRIAVDTRVDLVRSGIAVAIPAHVAPIDIGSEQALRQAVLNARSVGYSTGPSGVYVLNLFDRWGIAGQVRERIVQAEPGVPVGALIAQGKVELGFQQLSELMHLEGITVLGPLPDAVQLLTTFTAARSTGSTRIAEVERFLRFIASPATEQAKRDNGMLPA</sequence>
<dbReference type="InterPro" id="IPR050682">
    <property type="entry name" value="ModA/WtpA"/>
</dbReference>
<evidence type="ECO:0000313" key="1">
    <source>
        <dbReference type="EMBL" id="MEQ5841341.1"/>
    </source>
</evidence>
<reference evidence="1 2" key="1">
    <citation type="journal article" date="2024" name="Chem. Sci.">
        <title>Discovery of a lagriamide polyketide by integrated genome mining, isotopic labeling, and untargeted metabolomics.</title>
        <authorList>
            <person name="Fergusson C.H."/>
            <person name="Saulog J."/>
            <person name="Paulo B.S."/>
            <person name="Wilson D.M."/>
            <person name="Liu D.Y."/>
            <person name="Morehouse N.J."/>
            <person name="Waterworth S."/>
            <person name="Barkei J."/>
            <person name="Gray C.A."/>
            <person name="Kwan J.C."/>
            <person name="Eustaquio A.S."/>
            <person name="Linington R.G."/>
        </authorList>
    </citation>
    <scope>NUCLEOTIDE SEQUENCE [LARGE SCALE GENOMIC DNA]</scope>
    <source>
        <strain evidence="1 2">RL17-338-BIF-B</strain>
    </source>
</reference>
<protein>
    <submittedName>
        <fullName evidence="1">Substrate-binding domain-containing protein</fullName>
    </submittedName>
</protein>
<dbReference type="EMBL" id="JAOALG010000001">
    <property type="protein sequence ID" value="MEQ5841341.1"/>
    <property type="molecule type" value="Genomic_DNA"/>
</dbReference>
<comment type="caution">
    <text evidence="1">The sequence shown here is derived from an EMBL/GenBank/DDBJ whole genome shotgun (WGS) entry which is preliminary data.</text>
</comment>
<dbReference type="PANTHER" id="PTHR30632">
    <property type="entry name" value="MOLYBDATE-BINDING PERIPLASMIC PROTEIN"/>
    <property type="match status" value="1"/>
</dbReference>
<keyword evidence="2" id="KW-1185">Reference proteome</keyword>
<dbReference type="Pfam" id="PF13531">
    <property type="entry name" value="SBP_bac_11"/>
    <property type="match status" value="1"/>
</dbReference>
<dbReference type="RefSeq" id="WP_349543273.1">
    <property type="nucleotide sequence ID" value="NZ_JAOALG010000001.1"/>
</dbReference>
<dbReference type="Gene3D" id="3.40.190.10">
    <property type="entry name" value="Periplasmic binding protein-like II"/>
    <property type="match status" value="2"/>
</dbReference>
<gene>
    <name evidence="1" type="ORF">N0A02_18075</name>
</gene>
<dbReference type="PANTHER" id="PTHR30632:SF11">
    <property type="entry name" value="BLR4797 PROTEIN"/>
    <property type="match status" value="1"/>
</dbReference>
<dbReference type="Proteomes" id="UP001469089">
    <property type="component" value="Unassembled WGS sequence"/>
</dbReference>
<proteinExistence type="predicted"/>
<evidence type="ECO:0000313" key="2">
    <source>
        <dbReference type="Proteomes" id="UP001469089"/>
    </source>
</evidence>
<organism evidence="1 2">
    <name type="scientific">Paraburkholderia acidicola</name>
    <dbReference type="NCBI Taxonomy" id="1912599"/>
    <lineage>
        <taxon>Bacteria</taxon>
        <taxon>Pseudomonadati</taxon>
        <taxon>Pseudomonadota</taxon>
        <taxon>Betaproteobacteria</taxon>
        <taxon>Burkholderiales</taxon>
        <taxon>Burkholderiaceae</taxon>
        <taxon>Paraburkholderia</taxon>
    </lineage>
</organism>
<dbReference type="SUPFAM" id="SSF53850">
    <property type="entry name" value="Periplasmic binding protein-like II"/>
    <property type="match status" value="1"/>
</dbReference>
<accession>A0ABV1LQU2</accession>
<name>A0ABV1LQU2_9BURK</name>